<organism evidence="1">
    <name type="scientific">Cacopsylla melanoneura</name>
    <dbReference type="NCBI Taxonomy" id="428564"/>
    <lineage>
        <taxon>Eukaryota</taxon>
        <taxon>Metazoa</taxon>
        <taxon>Ecdysozoa</taxon>
        <taxon>Arthropoda</taxon>
        <taxon>Hexapoda</taxon>
        <taxon>Insecta</taxon>
        <taxon>Pterygota</taxon>
        <taxon>Neoptera</taxon>
        <taxon>Paraneoptera</taxon>
        <taxon>Hemiptera</taxon>
        <taxon>Sternorrhyncha</taxon>
        <taxon>Psylloidea</taxon>
        <taxon>Psyllidae</taxon>
        <taxon>Psyllinae</taxon>
        <taxon>Cacopsylla</taxon>
    </lineage>
</organism>
<name>A0A8D8RIF3_9HEMI</name>
<reference evidence="1" key="1">
    <citation type="submission" date="2021-05" db="EMBL/GenBank/DDBJ databases">
        <authorList>
            <person name="Alioto T."/>
            <person name="Alioto T."/>
            <person name="Gomez Garrido J."/>
        </authorList>
    </citation>
    <scope>NUCLEOTIDE SEQUENCE</scope>
</reference>
<evidence type="ECO:0000313" key="1">
    <source>
        <dbReference type="EMBL" id="CAG6650280.1"/>
    </source>
</evidence>
<sequence>MSPPQYKQELYAPVQTQVSCCSLQHIVPPTPAMSPPQYKQELYAPVQTQVSCCPLMISFSVYSLCTVKCVFYFLTTGDQSNTRRAVYLSFMGCRLGMGLFFVLKIPVCLTKYSLEIVKIRSRFLKPTSTFQNSHFCGVVSLNPLKFFTHIP</sequence>
<accession>A0A8D8RIF3</accession>
<dbReference type="EMBL" id="HBUF01161499">
    <property type="protein sequence ID" value="CAG6650280.1"/>
    <property type="molecule type" value="Transcribed_RNA"/>
</dbReference>
<dbReference type="AlphaFoldDB" id="A0A8D8RIF3"/>
<protein>
    <submittedName>
        <fullName evidence="1">Uncharacterized protein</fullName>
    </submittedName>
</protein>
<proteinExistence type="predicted"/>